<feature type="repeat" description="RCC1" evidence="3">
    <location>
        <begin position="124"/>
        <end position="190"/>
    </location>
</feature>
<dbReference type="PANTHER" id="PTHR45982">
    <property type="entry name" value="REGULATOR OF CHROMOSOME CONDENSATION"/>
    <property type="match status" value="1"/>
</dbReference>
<comment type="caution">
    <text evidence="6">The sequence shown here is derived from an EMBL/GenBank/DDBJ whole genome shotgun (WGS) entry which is preliminary data.</text>
</comment>
<feature type="region of interest" description="Disordered" evidence="4">
    <location>
        <begin position="1"/>
        <end position="90"/>
    </location>
</feature>
<dbReference type="PRINTS" id="PR00633">
    <property type="entry name" value="RCCNDNSATION"/>
</dbReference>
<evidence type="ECO:0000256" key="1">
    <source>
        <dbReference type="ARBA" id="ARBA00022658"/>
    </source>
</evidence>
<dbReference type="PROSITE" id="PS00625">
    <property type="entry name" value="RCC1_1"/>
    <property type="match status" value="1"/>
</dbReference>
<accession>A0A8H3TPQ6</accession>
<dbReference type="SUPFAM" id="SSF50985">
    <property type="entry name" value="RCC1/BLIP-II"/>
    <property type="match status" value="1"/>
</dbReference>
<organism evidence="6 7">
    <name type="scientific">Naganishia liquefaciens</name>
    <dbReference type="NCBI Taxonomy" id="104408"/>
    <lineage>
        <taxon>Eukaryota</taxon>
        <taxon>Fungi</taxon>
        <taxon>Dikarya</taxon>
        <taxon>Basidiomycota</taxon>
        <taxon>Agaricomycotina</taxon>
        <taxon>Tremellomycetes</taxon>
        <taxon>Filobasidiales</taxon>
        <taxon>Filobasidiaceae</taxon>
        <taxon>Naganishia</taxon>
    </lineage>
</organism>
<dbReference type="OrthoDB" id="61110at2759"/>
<sequence>MPPRKARASAAASTAGKKRARSEEKDAVEAPPTKRGPGRPRKSIADASASARPATNKKLEVLLSTKTPSVSTRPARGNTSISASGSRSKRALVGENGVLERNRKLSIMPIPKGGEPQEKWGHGKTLLVWGCGDSGEFGMGEGDDVKGEINRPRLHAWVEEAIREGKLGGAGAGVEDIIVGGMHSLMIDEAGRLWSWGVNDGGALGRKTDKVPVTPATDPVTFQDREALESTPGLVTGLGPDNDFRVVRAAAGDSISIAISAAGHVKYWGSFRGSEGLLGFGGVKKAIQIEPVDLPFAPFQTRSSAFTAVAAGADHVLMLASDGHLYSMGDNLQCQLGRKVPPRAQLRALTPEPLALKKILTIGTGSYHSFAVDDKGRVWAWGFNAAGQCGVSPERVDRSWAEGVIEKPTIVDALSPENHGGAKVIKIEAGSDHSMFLFDDGSVWACGKNIEHELGLADDHPALRPEEGSNERPKAVFEPVQVFFPPPPSPEEKQPAVEPFEDTDEYRKKSSKIVDISCGTRHNLAITNDDYVYSWGLGVTSQLGLGNKETAETPTLIRTPPSNPVMADYKPLKAAASAGHCFILAQKRGKAEASKEKQAQ</sequence>
<dbReference type="EMBL" id="BLZA01000010">
    <property type="protein sequence ID" value="GHJ84962.1"/>
    <property type="molecule type" value="Genomic_DNA"/>
</dbReference>
<dbReference type="PANTHER" id="PTHR45982:SF1">
    <property type="entry name" value="REGULATOR OF CHROMOSOME CONDENSATION"/>
    <property type="match status" value="1"/>
</dbReference>
<evidence type="ECO:0000256" key="3">
    <source>
        <dbReference type="PROSITE-ProRule" id="PRU00235"/>
    </source>
</evidence>
<keyword evidence="1" id="KW-0344">Guanine-nucleotide releasing factor</keyword>
<feature type="repeat" description="RCC1" evidence="3">
    <location>
        <begin position="376"/>
        <end position="440"/>
    </location>
</feature>
<dbReference type="InterPro" id="IPR051553">
    <property type="entry name" value="Ran_GTPase-activating"/>
</dbReference>
<dbReference type="PROSITE" id="PS50012">
    <property type="entry name" value="RCC1_3"/>
    <property type="match status" value="7"/>
</dbReference>
<evidence type="ECO:0000259" key="5">
    <source>
        <dbReference type="Pfam" id="PF25390"/>
    </source>
</evidence>
<feature type="repeat" description="RCC1" evidence="3">
    <location>
        <begin position="323"/>
        <end position="375"/>
    </location>
</feature>
<dbReference type="AlphaFoldDB" id="A0A8H3TPQ6"/>
<protein>
    <recommendedName>
        <fullName evidence="5">RCC1-like domain-containing protein</fullName>
    </recommendedName>
</protein>
<feature type="compositionally biased region" description="Polar residues" evidence="4">
    <location>
        <begin position="64"/>
        <end position="86"/>
    </location>
</feature>
<dbReference type="PROSITE" id="PS00626">
    <property type="entry name" value="RCC1_2"/>
    <property type="match status" value="1"/>
</dbReference>
<name>A0A8H3TPQ6_9TREE</name>
<reference evidence="6" key="1">
    <citation type="submission" date="2020-07" db="EMBL/GenBank/DDBJ databases">
        <title>Draft Genome Sequence of a Deep-Sea Yeast, Naganishia (Cryptococcus) liquefaciens strain N6.</title>
        <authorList>
            <person name="Han Y.W."/>
            <person name="Kajitani R."/>
            <person name="Morimoto H."/>
            <person name="Parhat M."/>
            <person name="Tsubouchi H."/>
            <person name="Bakenova O."/>
            <person name="Ogata M."/>
            <person name="Argunhan B."/>
            <person name="Aoki R."/>
            <person name="Kajiwara S."/>
            <person name="Itoh T."/>
            <person name="Iwasaki H."/>
        </authorList>
    </citation>
    <scope>NUCLEOTIDE SEQUENCE</scope>
    <source>
        <strain evidence="6">N6</strain>
    </source>
</reference>
<dbReference type="InterPro" id="IPR009091">
    <property type="entry name" value="RCC1/BLIP-II"/>
</dbReference>
<evidence type="ECO:0000313" key="6">
    <source>
        <dbReference type="EMBL" id="GHJ84962.1"/>
    </source>
</evidence>
<dbReference type="Proteomes" id="UP000620104">
    <property type="component" value="Unassembled WGS sequence"/>
</dbReference>
<keyword evidence="2" id="KW-0677">Repeat</keyword>
<dbReference type="Gene3D" id="2.130.10.30">
    <property type="entry name" value="Regulator of chromosome condensation 1/beta-lactamase-inhibitor protein II"/>
    <property type="match status" value="1"/>
</dbReference>
<evidence type="ECO:0000256" key="4">
    <source>
        <dbReference type="SAM" id="MobiDB-lite"/>
    </source>
</evidence>
<gene>
    <name evidence="6" type="ORF">NliqN6_1364</name>
</gene>
<dbReference type="Pfam" id="PF25390">
    <property type="entry name" value="WD40_RLD"/>
    <property type="match status" value="1"/>
</dbReference>
<evidence type="ECO:0000313" key="7">
    <source>
        <dbReference type="Proteomes" id="UP000620104"/>
    </source>
</evidence>
<feature type="region of interest" description="Disordered" evidence="4">
    <location>
        <begin position="484"/>
        <end position="504"/>
    </location>
</feature>
<feature type="repeat" description="RCC1" evidence="3">
    <location>
        <begin position="530"/>
        <end position="587"/>
    </location>
</feature>
<feature type="repeat" description="RCC1" evidence="3">
    <location>
        <begin position="191"/>
        <end position="262"/>
    </location>
</feature>
<keyword evidence="7" id="KW-1185">Reference proteome</keyword>
<feature type="domain" description="RCC1-like" evidence="5">
    <location>
        <begin position="126"/>
        <end position="583"/>
    </location>
</feature>
<proteinExistence type="predicted"/>
<feature type="repeat" description="RCC1" evidence="3">
    <location>
        <begin position="441"/>
        <end position="529"/>
    </location>
</feature>
<dbReference type="InterPro" id="IPR000408">
    <property type="entry name" value="Reg_chr_condens"/>
</dbReference>
<feature type="repeat" description="RCC1" evidence="3">
    <location>
        <begin position="263"/>
        <end position="322"/>
    </location>
</feature>
<dbReference type="InterPro" id="IPR058923">
    <property type="entry name" value="RCC1-like_dom"/>
</dbReference>
<evidence type="ECO:0000256" key="2">
    <source>
        <dbReference type="ARBA" id="ARBA00022737"/>
    </source>
</evidence>